<dbReference type="InterPro" id="IPR019311">
    <property type="entry name" value="Fy-3"/>
</dbReference>
<evidence type="ECO:0000313" key="1">
    <source>
        <dbReference type="EMBL" id="OON14663.1"/>
    </source>
</evidence>
<name>A0A1S8WK50_OPIVI</name>
<dbReference type="GO" id="GO:0005737">
    <property type="term" value="C:cytoplasm"/>
    <property type="evidence" value="ECO:0007669"/>
    <property type="project" value="TreeGrafter"/>
</dbReference>
<dbReference type="Proteomes" id="UP000243686">
    <property type="component" value="Unassembled WGS sequence"/>
</dbReference>
<dbReference type="Pfam" id="PF10154">
    <property type="entry name" value="Fy-3"/>
    <property type="match status" value="1"/>
</dbReference>
<gene>
    <name evidence="1" type="ORF">X801_09543</name>
</gene>
<evidence type="ECO:0000313" key="2">
    <source>
        <dbReference type="Proteomes" id="UP000243686"/>
    </source>
</evidence>
<reference evidence="1 2" key="1">
    <citation type="submission" date="2015-03" db="EMBL/GenBank/DDBJ databases">
        <title>Draft genome of the nematode, Opisthorchis viverrini.</title>
        <authorList>
            <person name="Mitreva M."/>
        </authorList>
    </citation>
    <scope>NUCLEOTIDE SEQUENCE [LARGE SCALE GENOMIC DNA]</scope>
    <source>
        <strain evidence="1">Khon Kaen</strain>
    </source>
</reference>
<dbReference type="EMBL" id="KV906489">
    <property type="protein sequence ID" value="OON14663.1"/>
    <property type="molecule type" value="Genomic_DNA"/>
</dbReference>
<proteinExistence type="predicted"/>
<sequence>MTLRSTLLLDCPASPIGDTPVMSGRGSRQLIEVVRMNRDARATRCTANRSNTSKSQCTKGDADAGNASLAEACERSTEFHFPDLDYQLASIQETINRLGPRQPATVDGDTLAVACPAVDSDQSGRSREPAHGDVYITKHSNLAGGIGGLAGGGGGISVIFHLVQDESPDQDEGRIRSGTPLHCSLSAILRACFDYDITTLSMPLLLVPSLREVSLPENDDSHAYKLVTDYFDDSRSLPIRKLVESMD</sequence>
<dbReference type="PANTHER" id="PTHR16525">
    <property type="entry name" value="PROTEIN C12ORF4"/>
    <property type="match status" value="1"/>
</dbReference>
<dbReference type="PANTHER" id="PTHR16525:SF0">
    <property type="entry name" value="PROTEIN C12ORF4"/>
    <property type="match status" value="1"/>
</dbReference>
<keyword evidence="2" id="KW-1185">Reference proteome</keyword>
<protein>
    <submittedName>
        <fullName evidence="1">Uncharacterized protein</fullName>
    </submittedName>
</protein>
<accession>A0A1S8WK50</accession>
<organism evidence="1 2">
    <name type="scientific">Opisthorchis viverrini</name>
    <name type="common">Southeast Asian liver fluke</name>
    <dbReference type="NCBI Taxonomy" id="6198"/>
    <lineage>
        <taxon>Eukaryota</taxon>
        <taxon>Metazoa</taxon>
        <taxon>Spiralia</taxon>
        <taxon>Lophotrochozoa</taxon>
        <taxon>Platyhelminthes</taxon>
        <taxon>Trematoda</taxon>
        <taxon>Digenea</taxon>
        <taxon>Opisthorchiida</taxon>
        <taxon>Opisthorchiata</taxon>
        <taxon>Opisthorchiidae</taxon>
        <taxon>Opisthorchis</taxon>
    </lineage>
</organism>
<dbReference type="AlphaFoldDB" id="A0A1S8WK50"/>